<dbReference type="Proteomes" id="UP000257109">
    <property type="component" value="Unassembled WGS sequence"/>
</dbReference>
<dbReference type="InterPro" id="IPR056647">
    <property type="entry name" value="DUF7745"/>
</dbReference>
<evidence type="ECO:0000259" key="2">
    <source>
        <dbReference type="Pfam" id="PF24924"/>
    </source>
</evidence>
<protein>
    <recommendedName>
        <fullName evidence="2">DUF7745 domain-containing protein</fullName>
    </recommendedName>
</protein>
<keyword evidence="4" id="KW-1185">Reference proteome</keyword>
<feature type="domain" description="DUF7745" evidence="2">
    <location>
        <begin position="69"/>
        <end position="158"/>
    </location>
</feature>
<name>A0A371HMV4_MUCPR</name>
<reference evidence="3" key="1">
    <citation type="submission" date="2018-05" db="EMBL/GenBank/DDBJ databases">
        <title>Draft genome of Mucuna pruriens seed.</title>
        <authorList>
            <person name="Nnadi N.E."/>
            <person name="Vos R."/>
            <person name="Hasami M.H."/>
            <person name="Devisetty U.K."/>
            <person name="Aguiy J.C."/>
        </authorList>
    </citation>
    <scope>NUCLEOTIDE SEQUENCE [LARGE SCALE GENOMIC DNA]</scope>
    <source>
        <strain evidence="3">JCA_2017</strain>
    </source>
</reference>
<comment type="caution">
    <text evidence="3">The sequence shown here is derived from an EMBL/GenBank/DDBJ whole genome shotgun (WGS) entry which is preliminary data.</text>
</comment>
<feature type="non-terminal residue" evidence="3">
    <location>
        <position position="1"/>
    </location>
</feature>
<sequence>MSKSPPTRFRSRQMATPLGKKHLGTPSRRINDNHYSRCYRTVSPCPNTSEEDLRRKVWQSIGPARNQSTTEALLALTQYYDPPLRCFTFRDFWLVPTLEEYERILAMPLTKAPPYLFKGQYPSWATISKLLRMSESKIREEKKSRNGLESILRANLEEDHIDLASIDTFLAKRDRGENLVIAILANTYYSLNYCPERNGKGLRCYTTLLRLPLELGEDDVQGRMNKALGRGYREVHSLVPVMEREG</sequence>
<dbReference type="Pfam" id="PF24924">
    <property type="entry name" value="DUF7745"/>
    <property type="match status" value="1"/>
</dbReference>
<dbReference type="EMBL" id="QJKJ01002142">
    <property type="protein sequence ID" value="RDY04131.1"/>
    <property type="molecule type" value="Genomic_DNA"/>
</dbReference>
<accession>A0A371HMV4</accession>
<organism evidence="3 4">
    <name type="scientific">Mucuna pruriens</name>
    <name type="common">Velvet bean</name>
    <name type="synonym">Dolichos pruriens</name>
    <dbReference type="NCBI Taxonomy" id="157652"/>
    <lineage>
        <taxon>Eukaryota</taxon>
        <taxon>Viridiplantae</taxon>
        <taxon>Streptophyta</taxon>
        <taxon>Embryophyta</taxon>
        <taxon>Tracheophyta</taxon>
        <taxon>Spermatophyta</taxon>
        <taxon>Magnoliopsida</taxon>
        <taxon>eudicotyledons</taxon>
        <taxon>Gunneridae</taxon>
        <taxon>Pentapetalae</taxon>
        <taxon>rosids</taxon>
        <taxon>fabids</taxon>
        <taxon>Fabales</taxon>
        <taxon>Fabaceae</taxon>
        <taxon>Papilionoideae</taxon>
        <taxon>50 kb inversion clade</taxon>
        <taxon>NPAAA clade</taxon>
        <taxon>indigoferoid/millettioid clade</taxon>
        <taxon>Phaseoleae</taxon>
        <taxon>Mucuna</taxon>
    </lineage>
</organism>
<evidence type="ECO:0000313" key="3">
    <source>
        <dbReference type="EMBL" id="RDY04131.1"/>
    </source>
</evidence>
<dbReference type="AlphaFoldDB" id="A0A371HMV4"/>
<dbReference type="PANTHER" id="PTHR48154:SF1">
    <property type="entry name" value="PROTEIN, PUTATIVE-RELATED"/>
    <property type="match status" value="1"/>
</dbReference>
<dbReference type="OrthoDB" id="983711at2759"/>
<evidence type="ECO:0000313" key="4">
    <source>
        <dbReference type="Proteomes" id="UP000257109"/>
    </source>
</evidence>
<gene>
    <name evidence="3" type="ORF">CR513_12194</name>
</gene>
<feature type="region of interest" description="Disordered" evidence="1">
    <location>
        <begin position="1"/>
        <end position="27"/>
    </location>
</feature>
<dbReference type="PANTHER" id="PTHR48154">
    <property type="entry name" value="PROTEIN, PUTATIVE-RELATED"/>
    <property type="match status" value="1"/>
</dbReference>
<proteinExistence type="predicted"/>
<evidence type="ECO:0000256" key="1">
    <source>
        <dbReference type="SAM" id="MobiDB-lite"/>
    </source>
</evidence>